<dbReference type="eggNOG" id="COG1331">
    <property type="taxonomic scope" value="Bacteria"/>
</dbReference>
<evidence type="ECO:0000313" key="3">
    <source>
        <dbReference type="Proteomes" id="UP000028875"/>
    </source>
</evidence>
<reference evidence="2 3" key="1">
    <citation type="submission" date="2014-03" db="EMBL/GenBank/DDBJ databases">
        <authorList>
            <person name="Urmite Genomes U."/>
        </authorList>
    </citation>
    <scope>NUCLEOTIDE SEQUENCE [LARGE SCALE GENOMIC DNA]</scope>
    <source>
        <strain evidence="2 3">Vm-5</strain>
    </source>
</reference>
<dbReference type="Proteomes" id="UP000028875">
    <property type="component" value="Unassembled WGS sequence"/>
</dbReference>
<evidence type="ECO:0000313" key="2">
    <source>
        <dbReference type="EMBL" id="CDQ38910.1"/>
    </source>
</evidence>
<dbReference type="InterPro" id="IPR008928">
    <property type="entry name" value="6-hairpin_glycosidase_sf"/>
</dbReference>
<reference evidence="3" key="2">
    <citation type="submission" date="2014-05" db="EMBL/GenBank/DDBJ databases">
        <title>Draft genome sequence of Virgibacillus massiliensis Vm-5.</title>
        <authorList>
            <person name="Khelaifia S."/>
            <person name="Croce O."/>
            <person name="Lagier J.C."/>
            <person name="Raoult D."/>
        </authorList>
    </citation>
    <scope>NUCLEOTIDE SEQUENCE [LARGE SCALE GENOMIC DNA]</scope>
    <source>
        <strain evidence="3">Vm-5</strain>
    </source>
</reference>
<dbReference type="SUPFAM" id="SSF52833">
    <property type="entry name" value="Thioredoxin-like"/>
    <property type="match status" value="1"/>
</dbReference>
<dbReference type="GO" id="GO:0016787">
    <property type="term" value="F:hydrolase activity"/>
    <property type="evidence" value="ECO:0007669"/>
    <property type="project" value="UniProtKB-KW"/>
</dbReference>
<dbReference type="AlphaFoldDB" id="A0A024Q9N0"/>
<accession>A0A024Q9N0</accession>
<keyword evidence="3" id="KW-1185">Reference proteome</keyword>
<sequence length="626" mass="71703">MAHESFEDAEVASILNDKYIAIKVDREERPDIDSIYMKVCQMMTRHGGWPLSIFMTPDKIPFYAGTYFPKHKKYGMPGFVNILQQLYRKFKQDPEHIDEVTESVEQALKQSLGSKSNNRISKEHIDQAFQQLGKSFDFVHGGFGQAPKFPMPQNLLFLLRYAYFSNNSAALKITEKSLQSMGSGGIYDHIGFGFARYATDEQWLIPHFEKMLYDNALLLIAYTEAYQLTQRPYYKNISDQLITFILREMTTKDGAFYSAIDADSEGIEGKYYVWDYQEIIDILGEKLGDIYTRCYDITPEGNFEGKNIPNLIEANIEQLASELKLPEKMIMNKLETARQALFTERQKRVYPHVDDKILTSWNGFMIAAFAKAGKAFQNQNYIATSEKAISFIEDHLIDHGRLMARYRDGDTRYPAYIDDYAFLLWGYIELYEATFKLAYLQQAKQLADQMLALFWDRENGGFYFTGEDSEALIARDKEVYDGAIPSGNSVAAVMLARIGYLTGNTTYLDHVEEMFYTFYEDIERQASASPFFIQSLLLIDRPTKEVVVIGSDTDPKKQAFLQQLQEMFLPDVSVLSLENKEQAKGIADFATAYEQINDATTIYICENFACKQPTTDLAEALKAITS</sequence>
<name>A0A024Q9N0_9BACI</name>
<dbReference type="STRING" id="1462526.BN990_01187"/>
<feature type="domain" description="Spermatogenesis-associated protein 20-like TRX" evidence="1">
    <location>
        <begin position="1"/>
        <end position="108"/>
    </location>
</feature>
<dbReference type="Gene3D" id="1.50.10.10">
    <property type="match status" value="1"/>
</dbReference>
<dbReference type="PANTHER" id="PTHR42899">
    <property type="entry name" value="SPERMATOGENESIS-ASSOCIATED PROTEIN 20"/>
    <property type="match status" value="1"/>
</dbReference>
<keyword evidence="2" id="KW-0378">Hydrolase</keyword>
<dbReference type="InterPro" id="IPR036249">
    <property type="entry name" value="Thioredoxin-like_sf"/>
</dbReference>
<evidence type="ECO:0000259" key="1">
    <source>
        <dbReference type="Pfam" id="PF03190"/>
    </source>
</evidence>
<dbReference type="InterPro" id="IPR004879">
    <property type="entry name" value="Ssp411-like_TRX"/>
</dbReference>
<dbReference type="PANTHER" id="PTHR42899:SF1">
    <property type="entry name" value="SPERMATOGENESIS-ASSOCIATED PROTEIN 20"/>
    <property type="match status" value="1"/>
</dbReference>
<dbReference type="GO" id="GO:0005975">
    <property type="term" value="P:carbohydrate metabolic process"/>
    <property type="evidence" value="ECO:0007669"/>
    <property type="project" value="InterPro"/>
</dbReference>
<protein>
    <submittedName>
        <fullName evidence="2">Putative glycosyl hydrolase</fullName>
    </submittedName>
</protein>
<dbReference type="EMBL" id="CCDP010000001">
    <property type="protein sequence ID" value="CDQ38910.1"/>
    <property type="molecule type" value="Genomic_DNA"/>
</dbReference>
<dbReference type="Gene3D" id="3.40.30.10">
    <property type="entry name" value="Glutaredoxin"/>
    <property type="match status" value="1"/>
</dbReference>
<dbReference type="Pfam" id="PF03190">
    <property type="entry name" value="Thioredox_DsbH"/>
    <property type="match status" value="1"/>
</dbReference>
<organism evidence="2 3">
    <name type="scientific">Virgibacillus massiliensis</name>
    <dbReference type="NCBI Taxonomy" id="1462526"/>
    <lineage>
        <taxon>Bacteria</taxon>
        <taxon>Bacillati</taxon>
        <taxon>Bacillota</taxon>
        <taxon>Bacilli</taxon>
        <taxon>Bacillales</taxon>
        <taxon>Bacillaceae</taxon>
        <taxon>Virgibacillus</taxon>
    </lineage>
</organism>
<comment type="caution">
    <text evidence="2">The sequence shown here is derived from an EMBL/GenBank/DDBJ whole genome shotgun (WGS) entry which is preliminary data.</text>
</comment>
<dbReference type="SUPFAM" id="SSF48208">
    <property type="entry name" value="Six-hairpin glycosidases"/>
    <property type="match status" value="1"/>
</dbReference>
<dbReference type="InterPro" id="IPR012341">
    <property type="entry name" value="6hp_glycosidase-like_sf"/>
</dbReference>
<gene>
    <name evidence="2" type="ORF">BN990_01187</name>
</gene>
<dbReference type="InterPro" id="IPR024705">
    <property type="entry name" value="Ssp411"/>
</dbReference>
<dbReference type="PIRSF" id="PIRSF006402">
    <property type="entry name" value="UCP006402_thioredoxin"/>
    <property type="match status" value="1"/>
</dbReference>
<proteinExistence type="predicted"/>